<evidence type="ECO:0000259" key="2">
    <source>
        <dbReference type="Pfam" id="PF12169"/>
    </source>
</evidence>
<dbReference type="SUPFAM" id="SSF48019">
    <property type="entry name" value="post-AAA+ oligomerization domain-like"/>
    <property type="match status" value="1"/>
</dbReference>
<dbReference type="Gene3D" id="1.20.272.10">
    <property type="match status" value="1"/>
</dbReference>
<proteinExistence type="predicted"/>
<dbReference type="AlphaFoldDB" id="A0A382F791"/>
<dbReference type="EMBL" id="UINC01048372">
    <property type="protein sequence ID" value="SVB58820.1"/>
    <property type="molecule type" value="Genomic_DNA"/>
</dbReference>
<reference evidence="4" key="1">
    <citation type="submission" date="2018-05" db="EMBL/GenBank/DDBJ databases">
        <authorList>
            <person name="Lanie J.A."/>
            <person name="Ng W.-L."/>
            <person name="Kazmierczak K.M."/>
            <person name="Andrzejewski T.M."/>
            <person name="Davidsen T.M."/>
            <person name="Wayne K.J."/>
            <person name="Tettelin H."/>
            <person name="Glass J.I."/>
            <person name="Rusch D."/>
            <person name="Podicherti R."/>
            <person name="Tsui H.-C.T."/>
            <person name="Winkler M.E."/>
        </authorList>
    </citation>
    <scope>NUCLEOTIDE SEQUENCE</scope>
</reference>
<sequence length="236" mass="27258">VEITTLAEKISLQDLQLFYQIAINSQKDLGYAPSEQIGLEMTLLRMIAFHSEFNLEKKTLKIDANHKDNKKSISATKSKKHKPTKKEIILKKEGNTIKNSDNKPRLNGNRLNNQEDWERVIQTLPFSGAAKTLVKNTLFSSRKDEELTLTLDKQYNNLLTSNTQKSIEKILFEHFDIMTLLIEIEQIEDQTLSQKETLKMRQLKEKTEQQFLNDKGVKVLQEAFNVKADIKSIKPL</sequence>
<dbReference type="InterPro" id="IPR008921">
    <property type="entry name" value="DNA_pol3_clamp-load_cplx_C"/>
</dbReference>
<gene>
    <name evidence="4" type="ORF">METZ01_LOCUS211674</name>
</gene>
<dbReference type="Pfam" id="PF12170">
    <property type="entry name" value="DNA_pol3_tau_5"/>
    <property type="match status" value="1"/>
</dbReference>
<dbReference type="InterPro" id="IPR022754">
    <property type="entry name" value="DNA_pol_III_gamma-3"/>
</dbReference>
<dbReference type="InterPro" id="IPR021029">
    <property type="entry name" value="DNA_pol_III_tau_dom-5"/>
</dbReference>
<feature type="domain" description="DNA polymerase III gamma subunit" evidence="2">
    <location>
        <begin position="3"/>
        <end position="54"/>
    </location>
</feature>
<organism evidence="4">
    <name type="scientific">marine metagenome</name>
    <dbReference type="NCBI Taxonomy" id="408172"/>
    <lineage>
        <taxon>unclassified sequences</taxon>
        <taxon>metagenomes</taxon>
        <taxon>ecological metagenomes</taxon>
    </lineage>
</organism>
<protein>
    <recommendedName>
        <fullName evidence="5">DNA polymerase III gamma subunit domain-containing protein</fullName>
    </recommendedName>
</protein>
<feature type="non-terminal residue" evidence="4">
    <location>
        <position position="1"/>
    </location>
</feature>
<feature type="region of interest" description="Disordered" evidence="1">
    <location>
        <begin position="66"/>
        <end position="111"/>
    </location>
</feature>
<dbReference type="InterPro" id="IPR038249">
    <property type="entry name" value="PolIII_tau_V_sf"/>
</dbReference>
<feature type="compositionally biased region" description="Basic and acidic residues" evidence="1">
    <location>
        <begin position="85"/>
        <end position="104"/>
    </location>
</feature>
<accession>A0A382F791</accession>
<dbReference type="GO" id="GO:0003887">
    <property type="term" value="F:DNA-directed DNA polymerase activity"/>
    <property type="evidence" value="ECO:0007669"/>
    <property type="project" value="InterPro"/>
</dbReference>
<evidence type="ECO:0000256" key="1">
    <source>
        <dbReference type="SAM" id="MobiDB-lite"/>
    </source>
</evidence>
<name>A0A382F791_9ZZZZ</name>
<feature type="domain" description="DNA polymerase III tau subunit" evidence="3">
    <location>
        <begin position="113"/>
        <end position="233"/>
    </location>
</feature>
<dbReference type="Pfam" id="PF12169">
    <property type="entry name" value="DNA_pol3_gamma3"/>
    <property type="match status" value="1"/>
</dbReference>
<evidence type="ECO:0000313" key="4">
    <source>
        <dbReference type="EMBL" id="SVB58820.1"/>
    </source>
</evidence>
<dbReference type="GO" id="GO:0003677">
    <property type="term" value="F:DNA binding"/>
    <property type="evidence" value="ECO:0007669"/>
    <property type="project" value="InterPro"/>
</dbReference>
<evidence type="ECO:0008006" key="5">
    <source>
        <dbReference type="Google" id="ProtNLM"/>
    </source>
</evidence>
<evidence type="ECO:0000259" key="3">
    <source>
        <dbReference type="Pfam" id="PF12170"/>
    </source>
</evidence>
<dbReference type="GO" id="GO:0006260">
    <property type="term" value="P:DNA replication"/>
    <property type="evidence" value="ECO:0007669"/>
    <property type="project" value="InterPro"/>
</dbReference>
<dbReference type="Gene3D" id="3.30.300.150">
    <property type="entry name" value="DNA polymerase III, tau subunit, domain V"/>
    <property type="match status" value="1"/>
</dbReference>